<evidence type="ECO:0000313" key="4">
    <source>
        <dbReference type="EMBL" id="BCJ28819.1"/>
    </source>
</evidence>
<evidence type="ECO:0000256" key="2">
    <source>
        <dbReference type="SAM" id="Phobius"/>
    </source>
</evidence>
<dbReference type="EMBL" id="AP023354">
    <property type="protein sequence ID" value="BCJ28819.1"/>
    <property type="molecule type" value="Genomic_DNA"/>
</dbReference>
<keyword evidence="2" id="KW-0472">Membrane</keyword>
<keyword evidence="2" id="KW-1133">Transmembrane helix</keyword>
<name>A0A810L1S6_9ACTN</name>
<dbReference type="SUPFAM" id="SSF103481">
    <property type="entry name" value="Multidrug resistance efflux transporter EmrE"/>
    <property type="match status" value="2"/>
</dbReference>
<evidence type="ECO:0000313" key="5">
    <source>
        <dbReference type="Proteomes" id="UP000680750"/>
    </source>
</evidence>
<gene>
    <name evidence="4" type="ORF">Asera_29270</name>
</gene>
<dbReference type="Pfam" id="PF00892">
    <property type="entry name" value="EamA"/>
    <property type="match status" value="2"/>
</dbReference>
<dbReference type="PANTHER" id="PTHR22911">
    <property type="entry name" value="ACYL-MALONYL CONDENSING ENZYME-RELATED"/>
    <property type="match status" value="1"/>
</dbReference>
<dbReference type="OrthoDB" id="154915at2"/>
<feature type="domain" description="EamA" evidence="3">
    <location>
        <begin position="11"/>
        <end position="138"/>
    </location>
</feature>
<feature type="transmembrane region" description="Helical" evidence="2">
    <location>
        <begin position="223"/>
        <end position="246"/>
    </location>
</feature>
<reference evidence="4" key="1">
    <citation type="submission" date="2020-08" db="EMBL/GenBank/DDBJ databases">
        <title>Whole genome shotgun sequence of Actinocatenispora sera NBRC 101916.</title>
        <authorList>
            <person name="Komaki H."/>
            <person name="Tamura T."/>
        </authorList>
    </citation>
    <scope>NUCLEOTIDE SEQUENCE</scope>
    <source>
        <strain evidence="4">NBRC 101916</strain>
    </source>
</reference>
<feature type="transmembrane region" description="Helical" evidence="2">
    <location>
        <begin position="279"/>
        <end position="295"/>
    </location>
</feature>
<evidence type="ECO:0000259" key="3">
    <source>
        <dbReference type="Pfam" id="PF00892"/>
    </source>
</evidence>
<keyword evidence="2" id="KW-0812">Transmembrane</keyword>
<feature type="transmembrane region" description="Helical" evidence="2">
    <location>
        <begin position="40"/>
        <end position="60"/>
    </location>
</feature>
<proteinExistence type="inferred from homology"/>
<feature type="transmembrane region" description="Helical" evidence="2">
    <location>
        <begin position="253"/>
        <end position="273"/>
    </location>
</feature>
<comment type="similarity">
    <text evidence="1">Belongs to the EamA transporter family.</text>
</comment>
<feature type="transmembrane region" description="Helical" evidence="2">
    <location>
        <begin position="72"/>
        <end position="90"/>
    </location>
</feature>
<dbReference type="PANTHER" id="PTHR22911:SF79">
    <property type="entry name" value="MOBA-LIKE NTP TRANSFERASE DOMAIN-CONTAINING PROTEIN"/>
    <property type="match status" value="1"/>
</dbReference>
<dbReference type="Proteomes" id="UP000680750">
    <property type="component" value="Chromosome"/>
</dbReference>
<dbReference type="InterPro" id="IPR000620">
    <property type="entry name" value="EamA_dom"/>
</dbReference>
<dbReference type="AlphaFoldDB" id="A0A810L1S6"/>
<sequence>MGSGASGTRRVGLLLALVSAVAFGGSGPIAKPLIDAGIDPLQVAFLRVAGAALVLSPLAVRHLPALRHPTRIVSYGLFAVAGVQACYFAAISRIPVGVALLVEYFAPVLVLAFVRVVLRRRVSRAALVGVVFAVVGLANVVEVWSGARFDPLGLALALGAACCQVVYFVLSEGGGARPVSPTAMLAVGLLVGAAALTLVARPWTLPWHLLATAAPVRGVAVPAWLLVAWLAVVTTVIAYLTGIAAVRRLSAPVGSTVACLEAVLAALLAWLLLGQSMTAIQVAGGLLVLAGAVIAQRATPATPAAAPVKHSDELVAKP</sequence>
<keyword evidence="5" id="KW-1185">Reference proteome</keyword>
<organism evidence="4 5">
    <name type="scientific">Actinocatenispora sera</name>
    <dbReference type="NCBI Taxonomy" id="390989"/>
    <lineage>
        <taxon>Bacteria</taxon>
        <taxon>Bacillati</taxon>
        <taxon>Actinomycetota</taxon>
        <taxon>Actinomycetes</taxon>
        <taxon>Micromonosporales</taxon>
        <taxon>Micromonosporaceae</taxon>
        <taxon>Actinocatenispora</taxon>
    </lineage>
</organism>
<protein>
    <submittedName>
        <fullName evidence="4">Membrane protein</fullName>
    </submittedName>
</protein>
<dbReference type="InterPro" id="IPR037185">
    <property type="entry name" value="EmrE-like"/>
</dbReference>
<feature type="transmembrane region" description="Helical" evidence="2">
    <location>
        <begin position="152"/>
        <end position="170"/>
    </location>
</feature>
<dbReference type="RefSeq" id="WP_030448496.1">
    <property type="nucleotide sequence ID" value="NZ_AP023354.1"/>
</dbReference>
<feature type="transmembrane region" description="Helical" evidence="2">
    <location>
        <begin position="96"/>
        <end position="118"/>
    </location>
</feature>
<evidence type="ECO:0000256" key="1">
    <source>
        <dbReference type="ARBA" id="ARBA00007362"/>
    </source>
</evidence>
<feature type="transmembrane region" description="Helical" evidence="2">
    <location>
        <begin position="182"/>
        <end position="203"/>
    </location>
</feature>
<feature type="transmembrane region" description="Helical" evidence="2">
    <location>
        <begin position="125"/>
        <end position="146"/>
    </location>
</feature>
<feature type="domain" description="EamA" evidence="3">
    <location>
        <begin position="152"/>
        <end position="294"/>
    </location>
</feature>
<accession>A0A810L1S6</accession>
<dbReference type="GO" id="GO:0016020">
    <property type="term" value="C:membrane"/>
    <property type="evidence" value="ECO:0007669"/>
    <property type="project" value="InterPro"/>
</dbReference>
<dbReference type="KEGG" id="aser:Asera_29270"/>